<reference evidence="2" key="1">
    <citation type="journal article" date="2019" name="PeerJ">
        <title>Genes of the pig, Sus scrofa, reconstructed with EvidentialGene.</title>
        <authorList>
            <person name="Gilbert D.G."/>
        </authorList>
    </citation>
    <scope>NUCLEOTIDE SEQUENCE</scope>
</reference>
<proteinExistence type="predicted"/>
<organism evidence="2">
    <name type="scientific">Sus scrofa</name>
    <name type="common">Pig</name>
    <dbReference type="NCBI Taxonomy" id="9823"/>
    <lineage>
        <taxon>Eukaryota</taxon>
        <taxon>Metazoa</taxon>
        <taxon>Chordata</taxon>
        <taxon>Craniata</taxon>
        <taxon>Vertebrata</taxon>
        <taxon>Euteleostomi</taxon>
        <taxon>Mammalia</taxon>
        <taxon>Eutheria</taxon>
        <taxon>Laurasiatheria</taxon>
        <taxon>Artiodactyla</taxon>
        <taxon>Suina</taxon>
        <taxon>Suidae</taxon>
        <taxon>Sus</taxon>
    </lineage>
</organism>
<feature type="compositionally biased region" description="Basic and acidic residues" evidence="1">
    <location>
        <begin position="91"/>
        <end position="101"/>
    </location>
</feature>
<feature type="region of interest" description="Disordered" evidence="1">
    <location>
        <begin position="52"/>
        <end position="117"/>
    </location>
</feature>
<protein>
    <submittedName>
        <fullName evidence="2">WD repeat-containing protein 1</fullName>
    </submittedName>
</protein>
<dbReference type="AlphaFoldDB" id="A0A480J4Y4"/>
<name>A0A480J4Y4_PIG</name>
<feature type="compositionally biased region" description="Basic and acidic residues" evidence="1">
    <location>
        <begin position="61"/>
        <end position="80"/>
    </location>
</feature>
<feature type="compositionally biased region" description="Low complexity" evidence="1">
    <location>
        <begin position="102"/>
        <end position="116"/>
    </location>
</feature>
<evidence type="ECO:0000256" key="1">
    <source>
        <dbReference type="SAM" id="MobiDB-lite"/>
    </source>
</evidence>
<accession>A0A480J4Y4</accession>
<evidence type="ECO:0000313" key="2">
    <source>
        <dbReference type="EMBL" id="HDA44301.1"/>
    </source>
</evidence>
<sequence>MFRAGRAVGLSHAPHVVEVLTLFSMCKLSPSKAFRRTCTDWVTLRARAGRRRASLRGRGRSSHEVRPLPRGRDRGGHEVRPLPQGRGGAGQRERGVTELRSTESLIGSSEEGSSVGDCPLFDRGVVGGRDQRVLVQPGQAAHVVEPVRILDLDPGLGVTEGPHVHHHVHAARGKVLVVWGPGQADDLGVVSIEDVVLRVAVSNAENRDHFAGVTHGEEGAVVGIGHVGHGALGLQELALVLQRGAQDGVEADVPVCAPNSHRLATGVHRHHFGLVAGVVDTEALPLVLQQDDLPDAHDHGVAPGPHGHALRLNLQFHDPLPAVVPQREAGVPHCVVHAAAHQLPRLVHGHPGHLVRVALPGEGVVLPRLRIPVINVSVVAPRVDVRLAAVFMHRQALDGFAVTLDDPQGFAGVVLVQVIDVAGQGDAEEVVLLPQAAQLLVQDVGAHGKRVDHRVDIDVPNFRGFVSGSGEQVSAIRTPADSIDAAVVSLASSQRAHLLSRLPVIDVDLAVGAGRGKSVPVRRESHTVDEAAVVSNCELELERWPLKERGAVVVAASRQAVWPALLDVHAVDDFVVPRDLAHRGAAVPQEDGAELLPSFPDHCDPLTVFRPSNVLDLPSERLVLVLQEVLLLRGVPDPQLPRYISRGDVEAAGRVLGHHHLMGVLRVDVSHGRVVDVP</sequence>
<dbReference type="EMBL" id="DQIR01088825">
    <property type="protein sequence ID" value="HDA44301.1"/>
    <property type="molecule type" value="Transcribed_RNA"/>
</dbReference>
<dbReference type="EMBL" id="DQIR01050202">
    <property type="protein sequence ID" value="HDA05678.1"/>
    <property type="molecule type" value="Transcribed_RNA"/>
</dbReference>